<reference evidence="4" key="1">
    <citation type="submission" date="2025-08" db="UniProtKB">
        <authorList>
            <consortium name="RefSeq"/>
        </authorList>
    </citation>
    <scope>IDENTIFICATION</scope>
    <source>
        <strain evidence="4">14028-0561.14</strain>
        <tissue evidence="4">Whole fly</tissue>
    </source>
</reference>
<dbReference type="OMA" id="VCGRAQY"/>
<dbReference type="GeneID" id="108071865"/>
<evidence type="ECO:0000313" key="4">
    <source>
        <dbReference type="RefSeq" id="XP_017018282.1"/>
    </source>
</evidence>
<feature type="region of interest" description="Disordered" evidence="1">
    <location>
        <begin position="140"/>
        <end position="171"/>
    </location>
</feature>
<evidence type="ECO:0000256" key="1">
    <source>
        <dbReference type="SAM" id="MobiDB-lite"/>
    </source>
</evidence>
<gene>
    <name evidence="4" type="primary">LOC108071865</name>
</gene>
<feature type="region of interest" description="Disordered" evidence="1">
    <location>
        <begin position="101"/>
        <end position="127"/>
    </location>
</feature>
<proteinExistence type="predicted"/>
<feature type="signal peptide" evidence="2">
    <location>
        <begin position="1"/>
        <end position="27"/>
    </location>
</feature>
<feature type="chain" id="PRO_5028139981" evidence="2">
    <location>
        <begin position="28"/>
        <end position="242"/>
    </location>
</feature>
<feature type="compositionally biased region" description="Basic and acidic residues" evidence="1">
    <location>
        <begin position="158"/>
        <end position="171"/>
    </location>
</feature>
<sequence>MKPQTGRIVSLLYAVLMMLLMIDAVCGKAQYASPFSGGTYAIPGVQSIWSGSPIVVNDNQFSAQEQQQQQRQYPNINGYYAAEAPRQTYPNWKREDDTLPLYQPSWRSEPRREDLQPPPRYPNHNYNNVPGYFYYQQQETTPTTPNTKQFQQPYPQHSSRELESSDSRREEEQVVQIGGSRSLATNNYQNVYTNDGNYYQPAQPWRQRDFQAKYAQHFANYLRKYPRRLQPVYDVGEDFDEK</sequence>
<dbReference type="AlphaFoldDB" id="A0A6P4HQS0"/>
<dbReference type="OrthoDB" id="7860674at2759"/>
<dbReference type="RefSeq" id="XP_017018282.1">
    <property type="nucleotide sequence ID" value="XM_017162793.2"/>
</dbReference>
<accession>A0A6P4HQS0</accession>
<keyword evidence="3" id="KW-1185">Reference proteome</keyword>
<keyword evidence="2" id="KW-0732">Signal</keyword>
<dbReference type="Proteomes" id="UP001652661">
    <property type="component" value="Chromosome 3L"/>
</dbReference>
<organism evidence="3 4">
    <name type="scientific">Drosophila kikkawai</name>
    <name type="common">Fruit fly</name>
    <dbReference type="NCBI Taxonomy" id="30033"/>
    <lineage>
        <taxon>Eukaryota</taxon>
        <taxon>Metazoa</taxon>
        <taxon>Ecdysozoa</taxon>
        <taxon>Arthropoda</taxon>
        <taxon>Hexapoda</taxon>
        <taxon>Insecta</taxon>
        <taxon>Pterygota</taxon>
        <taxon>Neoptera</taxon>
        <taxon>Endopterygota</taxon>
        <taxon>Diptera</taxon>
        <taxon>Brachycera</taxon>
        <taxon>Muscomorpha</taxon>
        <taxon>Ephydroidea</taxon>
        <taxon>Drosophilidae</taxon>
        <taxon>Drosophila</taxon>
        <taxon>Sophophora</taxon>
    </lineage>
</organism>
<evidence type="ECO:0000256" key="2">
    <source>
        <dbReference type="SAM" id="SignalP"/>
    </source>
</evidence>
<feature type="compositionally biased region" description="Low complexity" evidence="1">
    <location>
        <begin position="140"/>
        <end position="153"/>
    </location>
</feature>
<evidence type="ECO:0000313" key="3">
    <source>
        <dbReference type="Proteomes" id="UP001652661"/>
    </source>
</evidence>
<protein>
    <submittedName>
        <fullName evidence="4">Uncharacterized protein</fullName>
    </submittedName>
</protein>
<name>A0A6P4HQS0_DROKI</name>